<keyword evidence="2" id="KW-1185">Reference proteome</keyword>
<dbReference type="InterPro" id="IPR013203">
    <property type="entry name" value="Leader_Arg2_CPA1"/>
</dbReference>
<evidence type="ECO:0000313" key="1">
    <source>
        <dbReference type="EMBL" id="AYD49482.1"/>
    </source>
</evidence>
<dbReference type="EMBL" id="CP032489">
    <property type="protein sequence ID" value="AYD49482.1"/>
    <property type="molecule type" value="Genomic_DNA"/>
</dbReference>
<sequence>MDYLINQCLSGLIPIDNQIRLSHSQFTCLQYIA</sequence>
<gene>
    <name evidence="1" type="ORF">D6B99_16285</name>
</gene>
<dbReference type="Proteomes" id="UP000266118">
    <property type="component" value="Chromosome"/>
</dbReference>
<evidence type="ECO:0008006" key="3">
    <source>
        <dbReference type="Google" id="ProtNLM"/>
    </source>
</evidence>
<reference evidence="1 2" key="1">
    <citation type="submission" date="2018-09" db="EMBL/GenBank/DDBJ databases">
        <title>Arachidicoccus sp. nov., a bacterium isolated from soil.</title>
        <authorList>
            <person name="Weon H.-Y."/>
            <person name="Kwon S.-W."/>
            <person name="Lee S.A."/>
        </authorList>
    </citation>
    <scope>NUCLEOTIDE SEQUENCE [LARGE SCALE GENOMIC DNA]</scope>
    <source>
        <strain evidence="1 2">KIS59-12</strain>
    </source>
</reference>
<organism evidence="1 2">
    <name type="scientific">Arachidicoccus soli</name>
    <dbReference type="NCBI Taxonomy" id="2341117"/>
    <lineage>
        <taxon>Bacteria</taxon>
        <taxon>Pseudomonadati</taxon>
        <taxon>Bacteroidota</taxon>
        <taxon>Chitinophagia</taxon>
        <taxon>Chitinophagales</taxon>
        <taxon>Chitinophagaceae</taxon>
        <taxon>Arachidicoccus</taxon>
    </lineage>
</organism>
<dbReference type="KEGG" id="ark:D6B99_16285"/>
<name>A0A386HUQ7_9BACT</name>
<evidence type="ECO:0000313" key="2">
    <source>
        <dbReference type="Proteomes" id="UP000266118"/>
    </source>
</evidence>
<dbReference type="AlphaFoldDB" id="A0A386HUQ7"/>
<accession>A0A386HUQ7</accession>
<proteinExistence type="predicted"/>
<protein>
    <recommendedName>
        <fullName evidence="3">MarR family transcriptional regulator</fullName>
    </recommendedName>
</protein>
<dbReference type="Pfam" id="PF08252">
    <property type="entry name" value="Leader_CPA1"/>
    <property type="match status" value="1"/>
</dbReference>